<dbReference type="Gene3D" id="3.40.50.720">
    <property type="entry name" value="NAD(P)-binding Rossmann-like Domain"/>
    <property type="match status" value="1"/>
</dbReference>
<feature type="non-terminal residue" evidence="2">
    <location>
        <position position="1"/>
    </location>
</feature>
<dbReference type="GO" id="GO:0000166">
    <property type="term" value="F:nucleotide binding"/>
    <property type="evidence" value="ECO:0007669"/>
    <property type="project" value="InterPro"/>
</dbReference>
<dbReference type="PANTHER" id="PTHR43377">
    <property type="entry name" value="BILIVERDIN REDUCTASE A"/>
    <property type="match status" value="1"/>
</dbReference>
<dbReference type="Proteomes" id="UP000258309">
    <property type="component" value="Unassembled WGS sequence"/>
</dbReference>
<dbReference type="InterPro" id="IPR000683">
    <property type="entry name" value="Gfo/Idh/MocA-like_OxRdtase_N"/>
</dbReference>
<accession>A0A3E2GXD3</accession>
<proteinExistence type="predicted"/>
<dbReference type="PANTHER" id="PTHR43377:SF12">
    <property type="entry name" value="BINDING ROSSMANN FOLD OXIDOREDUCTASE, PUTATIVE (AFU_ORTHOLOGUE AFUA_3G11840)-RELATED"/>
    <property type="match status" value="1"/>
</dbReference>
<dbReference type="AlphaFoldDB" id="A0A3E2GXD3"/>
<protein>
    <recommendedName>
        <fullName evidence="1">Gfo/Idh/MocA-like oxidoreductase N-terminal domain-containing protein</fullName>
    </recommendedName>
</protein>
<name>A0A3E2GXD3_SCYLI</name>
<dbReference type="OrthoDB" id="2129491at2759"/>
<dbReference type="InterPro" id="IPR036291">
    <property type="entry name" value="NAD(P)-bd_dom_sf"/>
</dbReference>
<dbReference type="SUPFAM" id="SSF51735">
    <property type="entry name" value="NAD(P)-binding Rossmann-fold domains"/>
    <property type="match status" value="1"/>
</dbReference>
<feature type="domain" description="Gfo/Idh/MocA-like oxidoreductase N-terminal" evidence="1">
    <location>
        <begin position="12"/>
        <end position="139"/>
    </location>
</feature>
<feature type="non-terminal residue" evidence="2">
    <location>
        <position position="539"/>
    </location>
</feature>
<organism evidence="2 3">
    <name type="scientific">Scytalidium lignicola</name>
    <name type="common">Hyphomycete</name>
    <dbReference type="NCBI Taxonomy" id="5539"/>
    <lineage>
        <taxon>Eukaryota</taxon>
        <taxon>Fungi</taxon>
        <taxon>Dikarya</taxon>
        <taxon>Ascomycota</taxon>
        <taxon>Pezizomycotina</taxon>
        <taxon>Leotiomycetes</taxon>
        <taxon>Leotiomycetes incertae sedis</taxon>
        <taxon>Scytalidium</taxon>
    </lineage>
</organism>
<gene>
    <name evidence="2" type="ORF">B7463_g10541</name>
</gene>
<dbReference type="OMA" id="QREYIKC"/>
<keyword evidence="3" id="KW-1185">Reference proteome</keyword>
<dbReference type="InterPro" id="IPR051450">
    <property type="entry name" value="Gfo/Idh/MocA_Oxidoreductases"/>
</dbReference>
<dbReference type="SUPFAM" id="SSF55347">
    <property type="entry name" value="Glyceraldehyde-3-phosphate dehydrogenase-like, C-terminal domain"/>
    <property type="match status" value="1"/>
</dbReference>
<sequence length="539" mass="59991">MYSATMSTSLPRVIIIGAGSRGNAYSRAIHKSGDGIIAAVAEPHKFKRQLFGKTYIWGKEKPEEGQEFDGWKEFIEWELQRREMAANGEAVPLGVDGVFVCTLDNQHKEIIIALAPLKLHIMSEKPLATTLDDCISIYASLLHAKGDPSLFTIGHVLRYSPFNTTLRKLVVDDRAIGEVMSMEHTEPVGWEHFSHSYVRGNWRKESSTAPSLLTKSCHDMDFILWILSSPRRTSERPPHIPSSVTSAGSVKYFKKSRKPILAGSATNCVSCPAERTCQYSAKRLYHDKGLVQNDGGSRWAALLVAPEMEDCLSNNDLTGAQRMLLERLTEDYDVDITPAAKIDSRPWFGRCVYEASNDVNDEQVVTITWDDNPLPLSDAIPDREEALKGRSAKTAIFHMVAWTEKTCERRSRIYGSRGEIEADSTTIRVFDFASNQSKTYTPIQLGGGHGGGDSGLAAQFLAGIDAVKNRGWTVARAQREVIGCTLEEVIRSHAMVFCAEESRKAKRVVDWNEWWEANIASRLVNLEDGTTKNGNGYLS</sequence>
<evidence type="ECO:0000259" key="1">
    <source>
        <dbReference type="Pfam" id="PF01408"/>
    </source>
</evidence>
<evidence type="ECO:0000313" key="3">
    <source>
        <dbReference type="Proteomes" id="UP000258309"/>
    </source>
</evidence>
<dbReference type="Gene3D" id="3.30.360.10">
    <property type="entry name" value="Dihydrodipicolinate Reductase, domain 2"/>
    <property type="match status" value="2"/>
</dbReference>
<evidence type="ECO:0000313" key="2">
    <source>
        <dbReference type="EMBL" id="RFU25796.1"/>
    </source>
</evidence>
<dbReference type="EMBL" id="NCSJ02000303">
    <property type="protein sequence ID" value="RFU25796.1"/>
    <property type="molecule type" value="Genomic_DNA"/>
</dbReference>
<dbReference type="STRING" id="5539.A0A3E2GXD3"/>
<comment type="caution">
    <text evidence="2">The sequence shown here is derived from an EMBL/GenBank/DDBJ whole genome shotgun (WGS) entry which is preliminary data.</text>
</comment>
<dbReference type="Pfam" id="PF01408">
    <property type="entry name" value="GFO_IDH_MocA"/>
    <property type="match status" value="1"/>
</dbReference>
<reference evidence="2 3" key="1">
    <citation type="submission" date="2018-05" db="EMBL/GenBank/DDBJ databases">
        <title>Draft genome sequence of Scytalidium lignicola DSM 105466, a ubiquitous saprotrophic fungus.</title>
        <authorList>
            <person name="Buettner E."/>
            <person name="Gebauer A.M."/>
            <person name="Hofrichter M."/>
            <person name="Liers C."/>
            <person name="Kellner H."/>
        </authorList>
    </citation>
    <scope>NUCLEOTIDE SEQUENCE [LARGE SCALE GENOMIC DNA]</scope>
    <source>
        <strain evidence="2 3">DSM 105466</strain>
    </source>
</reference>